<dbReference type="Proteomes" id="UP001589627">
    <property type="component" value="Unassembled WGS sequence"/>
</dbReference>
<evidence type="ECO:0000313" key="3">
    <source>
        <dbReference type="Proteomes" id="UP001589627"/>
    </source>
</evidence>
<dbReference type="RefSeq" id="WP_378194024.1">
    <property type="nucleotide sequence ID" value="NZ_JBHLZP010000005.1"/>
</dbReference>
<accession>A0ABV5Y7F1</accession>
<evidence type="ECO:0000256" key="1">
    <source>
        <dbReference type="SAM" id="MobiDB-lite"/>
    </source>
</evidence>
<reference evidence="2 3" key="1">
    <citation type="submission" date="2024-09" db="EMBL/GenBank/DDBJ databases">
        <authorList>
            <person name="Sun Q."/>
            <person name="Mori K."/>
        </authorList>
    </citation>
    <scope>NUCLEOTIDE SEQUENCE [LARGE SCALE GENOMIC DNA]</scope>
    <source>
        <strain evidence="2 3">TBRC 0563</strain>
    </source>
</reference>
<dbReference type="EMBL" id="JBHLZP010000005">
    <property type="protein sequence ID" value="MFB9830939.1"/>
    <property type="molecule type" value="Genomic_DNA"/>
</dbReference>
<feature type="region of interest" description="Disordered" evidence="1">
    <location>
        <begin position="1"/>
        <end position="47"/>
    </location>
</feature>
<sequence length="125" mass="13300">MTSARDANAARRTATKHDAGPPPPTDHKTEGGPPIMTHTSTRDHQNARQRTVWLLPEDGVIDPVAIELAATGERSVALTESERRIAASLILTAGGTPNLIAKRLHMAHTNARALADEITADRSAA</sequence>
<protein>
    <recommendedName>
        <fullName evidence="4">HTH luxR-type domain-containing protein</fullName>
    </recommendedName>
</protein>
<organism evidence="2 3">
    <name type="scientific">Actinoallomurus acaciae</name>
    <dbReference type="NCBI Taxonomy" id="502577"/>
    <lineage>
        <taxon>Bacteria</taxon>
        <taxon>Bacillati</taxon>
        <taxon>Actinomycetota</taxon>
        <taxon>Actinomycetes</taxon>
        <taxon>Streptosporangiales</taxon>
        <taxon>Thermomonosporaceae</taxon>
        <taxon>Actinoallomurus</taxon>
    </lineage>
</organism>
<evidence type="ECO:0000313" key="2">
    <source>
        <dbReference type="EMBL" id="MFB9830939.1"/>
    </source>
</evidence>
<evidence type="ECO:0008006" key="4">
    <source>
        <dbReference type="Google" id="ProtNLM"/>
    </source>
</evidence>
<comment type="caution">
    <text evidence="2">The sequence shown here is derived from an EMBL/GenBank/DDBJ whole genome shotgun (WGS) entry which is preliminary data.</text>
</comment>
<feature type="compositionally biased region" description="Low complexity" evidence="1">
    <location>
        <begin position="1"/>
        <end position="12"/>
    </location>
</feature>
<gene>
    <name evidence="2" type="ORF">ACFFNX_01885</name>
</gene>
<proteinExistence type="predicted"/>
<name>A0ABV5Y7F1_9ACTN</name>
<keyword evidence="3" id="KW-1185">Reference proteome</keyword>
<feature type="compositionally biased region" description="Basic and acidic residues" evidence="1">
    <location>
        <begin position="15"/>
        <end position="30"/>
    </location>
</feature>